<dbReference type="PROSITE" id="PS51186">
    <property type="entry name" value="GNAT"/>
    <property type="match status" value="1"/>
</dbReference>
<keyword evidence="5" id="KW-1185">Reference proteome</keyword>
<reference evidence="4 5" key="1">
    <citation type="submission" date="2016-10" db="EMBL/GenBank/DDBJ databases">
        <authorList>
            <person name="de Groot N.N."/>
        </authorList>
    </citation>
    <scope>NUCLEOTIDE SEQUENCE [LARGE SCALE GENOMIC DNA]</scope>
    <source>
        <strain evidence="4 5">DSM 29316</strain>
    </source>
</reference>
<feature type="domain" description="N-acetyltransferase" evidence="3">
    <location>
        <begin position="3"/>
        <end position="150"/>
    </location>
</feature>
<dbReference type="STRING" id="871651.SAMN05421688_0651"/>
<dbReference type="InterPro" id="IPR050832">
    <property type="entry name" value="Bact_Acetyltransf"/>
</dbReference>
<dbReference type="SUPFAM" id="SSF55729">
    <property type="entry name" value="Acyl-CoA N-acyltransferases (Nat)"/>
    <property type="match status" value="1"/>
</dbReference>
<evidence type="ECO:0000256" key="2">
    <source>
        <dbReference type="ARBA" id="ARBA00023315"/>
    </source>
</evidence>
<proteinExistence type="predicted"/>
<organism evidence="4 5">
    <name type="scientific">Poseidonocella pacifica</name>
    <dbReference type="NCBI Taxonomy" id="871651"/>
    <lineage>
        <taxon>Bacteria</taxon>
        <taxon>Pseudomonadati</taxon>
        <taxon>Pseudomonadota</taxon>
        <taxon>Alphaproteobacteria</taxon>
        <taxon>Rhodobacterales</taxon>
        <taxon>Roseobacteraceae</taxon>
        <taxon>Poseidonocella</taxon>
    </lineage>
</organism>
<evidence type="ECO:0000256" key="1">
    <source>
        <dbReference type="ARBA" id="ARBA00022679"/>
    </source>
</evidence>
<dbReference type="InterPro" id="IPR000182">
    <property type="entry name" value="GNAT_dom"/>
</dbReference>
<keyword evidence="1 4" id="KW-0808">Transferase</keyword>
<dbReference type="PANTHER" id="PTHR43877:SF2">
    <property type="entry name" value="AMINOALKYLPHOSPHONATE N-ACETYLTRANSFERASE-RELATED"/>
    <property type="match status" value="1"/>
</dbReference>
<name>A0A1I0VK11_9RHOB</name>
<dbReference type="OrthoDB" id="9805924at2"/>
<dbReference type="Gene3D" id="3.40.630.30">
    <property type="match status" value="1"/>
</dbReference>
<dbReference type="Proteomes" id="UP000198796">
    <property type="component" value="Unassembled WGS sequence"/>
</dbReference>
<dbReference type="InterPro" id="IPR016181">
    <property type="entry name" value="Acyl_CoA_acyltransferase"/>
</dbReference>
<dbReference type="RefSeq" id="WP_092060516.1">
    <property type="nucleotide sequence ID" value="NZ_FOJU01000001.1"/>
</dbReference>
<dbReference type="PANTHER" id="PTHR43877">
    <property type="entry name" value="AMINOALKYLPHOSPHONATE N-ACETYLTRANSFERASE-RELATED-RELATED"/>
    <property type="match status" value="1"/>
</dbReference>
<accession>A0A1I0VK11</accession>
<protein>
    <submittedName>
        <fullName evidence="4">Acetyltransferase (GNAT) family protein</fullName>
    </submittedName>
</protein>
<gene>
    <name evidence="4" type="ORF">SAMN05421688_0651</name>
</gene>
<keyword evidence="2" id="KW-0012">Acyltransferase</keyword>
<dbReference type="Pfam" id="PF00583">
    <property type="entry name" value="Acetyltransf_1"/>
    <property type="match status" value="1"/>
</dbReference>
<evidence type="ECO:0000313" key="4">
    <source>
        <dbReference type="EMBL" id="SFA75896.1"/>
    </source>
</evidence>
<dbReference type="GO" id="GO:0016747">
    <property type="term" value="F:acyltransferase activity, transferring groups other than amino-acyl groups"/>
    <property type="evidence" value="ECO:0007669"/>
    <property type="project" value="InterPro"/>
</dbReference>
<dbReference type="AlphaFoldDB" id="A0A1I0VK11"/>
<evidence type="ECO:0000259" key="3">
    <source>
        <dbReference type="PROSITE" id="PS51186"/>
    </source>
</evidence>
<dbReference type="EMBL" id="FOJU01000001">
    <property type="protein sequence ID" value="SFA75896.1"/>
    <property type="molecule type" value="Genomic_DNA"/>
</dbReference>
<evidence type="ECO:0000313" key="5">
    <source>
        <dbReference type="Proteomes" id="UP000198796"/>
    </source>
</evidence>
<sequence length="150" mass="16386">MSRLLHLAGAEDRDRLLPLVAAFHAEIGQANDPAEQAEAVDPLLEGSPHGAIWLIGPRRAPVGYVSISFGWSVAAGGLDGRVDALFIREKVRGRGMATEALNALAMALRENGIKALNLDVEAENEIAFKLYRRCGFRKRESSIHMARTLR</sequence>